<reference evidence="3" key="1">
    <citation type="submission" date="2023-05" db="EMBL/GenBank/DDBJ databases">
        <title>Genome and transcriptome analyses reveal genes involved in the formation of fine ridges on petal epidermal cells in Hibiscus trionum.</title>
        <authorList>
            <person name="Koshimizu S."/>
            <person name="Masuda S."/>
            <person name="Ishii T."/>
            <person name="Shirasu K."/>
            <person name="Hoshino A."/>
            <person name="Arita M."/>
        </authorList>
    </citation>
    <scope>NUCLEOTIDE SEQUENCE</scope>
    <source>
        <strain evidence="3">Hamamatsu line</strain>
    </source>
</reference>
<feature type="transmembrane region" description="Helical" evidence="2">
    <location>
        <begin position="80"/>
        <end position="98"/>
    </location>
</feature>
<name>A0A9W7LR01_HIBTR</name>
<keyword evidence="4" id="KW-1185">Reference proteome</keyword>
<protein>
    <submittedName>
        <fullName evidence="3">Uncharacterized protein</fullName>
    </submittedName>
</protein>
<dbReference type="Proteomes" id="UP001165190">
    <property type="component" value="Unassembled WGS sequence"/>
</dbReference>
<evidence type="ECO:0000313" key="3">
    <source>
        <dbReference type="EMBL" id="GMI73593.1"/>
    </source>
</evidence>
<evidence type="ECO:0000256" key="2">
    <source>
        <dbReference type="SAM" id="Phobius"/>
    </source>
</evidence>
<accession>A0A9W7LR01</accession>
<feature type="compositionally biased region" description="Basic residues" evidence="1">
    <location>
        <begin position="1"/>
        <end position="10"/>
    </location>
</feature>
<dbReference type="EMBL" id="BSYR01000010">
    <property type="protein sequence ID" value="GMI73593.1"/>
    <property type="molecule type" value="Genomic_DNA"/>
</dbReference>
<proteinExistence type="predicted"/>
<keyword evidence="2" id="KW-0472">Membrane</keyword>
<comment type="caution">
    <text evidence="3">The sequence shown here is derived from an EMBL/GenBank/DDBJ whole genome shotgun (WGS) entry which is preliminary data.</text>
</comment>
<organism evidence="3 4">
    <name type="scientific">Hibiscus trionum</name>
    <name type="common">Flower of an hour</name>
    <dbReference type="NCBI Taxonomy" id="183268"/>
    <lineage>
        <taxon>Eukaryota</taxon>
        <taxon>Viridiplantae</taxon>
        <taxon>Streptophyta</taxon>
        <taxon>Embryophyta</taxon>
        <taxon>Tracheophyta</taxon>
        <taxon>Spermatophyta</taxon>
        <taxon>Magnoliopsida</taxon>
        <taxon>eudicotyledons</taxon>
        <taxon>Gunneridae</taxon>
        <taxon>Pentapetalae</taxon>
        <taxon>rosids</taxon>
        <taxon>malvids</taxon>
        <taxon>Malvales</taxon>
        <taxon>Malvaceae</taxon>
        <taxon>Malvoideae</taxon>
        <taxon>Hibiscus</taxon>
    </lineage>
</organism>
<feature type="transmembrane region" description="Helical" evidence="2">
    <location>
        <begin position="36"/>
        <end position="60"/>
    </location>
</feature>
<gene>
    <name evidence="3" type="ORF">HRI_001028600</name>
</gene>
<keyword evidence="2" id="KW-0812">Transmembrane</keyword>
<dbReference type="AlphaFoldDB" id="A0A9W7LR01"/>
<keyword evidence="2" id="KW-1133">Transmembrane helix</keyword>
<evidence type="ECO:0000256" key="1">
    <source>
        <dbReference type="SAM" id="MobiDB-lite"/>
    </source>
</evidence>
<feature type="region of interest" description="Disordered" evidence="1">
    <location>
        <begin position="1"/>
        <end position="27"/>
    </location>
</feature>
<evidence type="ECO:0000313" key="4">
    <source>
        <dbReference type="Proteomes" id="UP001165190"/>
    </source>
</evidence>
<sequence length="108" mass="12258">MYESGKRRKDNGKLALQQKKRKPEPRPTHSYLKKKIIFFLSIPAFPFLSALLLTILFLLLSRIFSLIKSSFSSTLCPLLAFLWISVATSFPADLLLSVSRDLLTVNSL</sequence>